<evidence type="ECO:0000313" key="3">
    <source>
        <dbReference type="Proteomes" id="UP000593567"/>
    </source>
</evidence>
<evidence type="ECO:0000256" key="1">
    <source>
        <dbReference type="SAM" id="MobiDB-lite"/>
    </source>
</evidence>
<protein>
    <submittedName>
        <fullName evidence="2">Uncharacterized protein</fullName>
    </submittedName>
</protein>
<dbReference type="Proteomes" id="UP000593567">
    <property type="component" value="Unassembled WGS sequence"/>
</dbReference>
<proteinExistence type="predicted"/>
<sequence length="89" mass="9800">MLIGESIRKHTTAQSVYQAIVLKQALHEIELDNIGFVKNLTPFAYEELTPGAQVDLKDAVRDSGVGEETKHQSACGQLNPLQAPTLKRQ</sequence>
<feature type="region of interest" description="Disordered" evidence="1">
    <location>
        <begin position="62"/>
        <end position="89"/>
    </location>
</feature>
<organism evidence="2 3">
    <name type="scientific">Bugula neritina</name>
    <name type="common">Brown bryozoan</name>
    <name type="synonym">Sertularia neritina</name>
    <dbReference type="NCBI Taxonomy" id="10212"/>
    <lineage>
        <taxon>Eukaryota</taxon>
        <taxon>Metazoa</taxon>
        <taxon>Spiralia</taxon>
        <taxon>Lophotrochozoa</taxon>
        <taxon>Bryozoa</taxon>
        <taxon>Gymnolaemata</taxon>
        <taxon>Cheilostomatida</taxon>
        <taxon>Flustrina</taxon>
        <taxon>Buguloidea</taxon>
        <taxon>Bugulidae</taxon>
        <taxon>Bugula</taxon>
    </lineage>
</organism>
<gene>
    <name evidence="2" type="ORF">EB796_017214</name>
</gene>
<name>A0A7J7JFT3_BUGNE</name>
<evidence type="ECO:0000313" key="2">
    <source>
        <dbReference type="EMBL" id="KAF6024486.1"/>
    </source>
</evidence>
<reference evidence="2" key="1">
    <citation type="submission" date="2020-06" db="EMBL/GenBank/DDBJ databases">
        <title>Draft genome of Bugula neritina, a colonial animal packing powerful symbionts and potential medicines.</title>
        <authorList>
            <person name="Rayko M."/>
        </authorList>
    </citation>
    <scope>NUCLEOTIDE SEQUENCE [LARGE SCALE GENOMIC DNA]</scope>
    <source>
        <strain evidence="2">Kwan_BN1</strain>
    </source>
</reference>
<comment type="caution">
    <text evidence="2">The sequence shown here is derived from an EMBL/GenBank/DDBJ whole genome shotgun (WGS) entry which is preliminary data.</text>
</comment>
<dbReference type="EMBL" id="VXIV02002571">
    <property type="protein sequence ID" value="KAF6024486.1"/>
    <property type="molecule type" value="Genomic_DNA"/>
</dbReference>
<dbReference type="AlphaFoldDB" id="A0A7J7JFT3"/>
<accession>A0A7J7JFT3</accession>
<keyword evidence="3" id="KW-1185">Reference proteome</keyword>
<feature type="compositionally biased region" description="Polar residues" evidence="1">
    <location>
        <begin position="72"/>
        <end position="82"/>
    </location>
</feature>